<feature type="domain" description="Nose resistant-to-fluoxetine protein N-terminal" evidence="2">
    <location>
        <begin position="58"/>
        <end position="193"/>
    </location>
</feature>
<dbReference type="WBParaSite" id="Hba_08710">
    <property type="protein sequence ID" value="Hba_08710"/>
    <property type="gene ID" value="Hba_08710"/>
</dbReference>
<evidence type="ECO:0000313" key="4">
    <source>
        <dbReference type="WBParaSite" id="Hba_08710"/>
    </source>
</evidence>
<keyword evidence="3" id="KW-1185">Reference proteome</keyword>
<keyword evidence="1" id="KW-0812">Transmembrane</keyword>
<accession>A0A1I7WU94</accession>
<evidence type="ECO:0000259" key="2">
    <source>
        <dbReference type="SMART" id="SM00703"/>
    </source>
</evidence>
<dbReference type="Pfam" id="PF20146">
    <property type="entry name" value="NRF"/>
    <property type="match status" value="1"/>
</dbReference>
<dbReference type="Proteomes" id="UP000095283">
    <property type="component" value="Unplaced"/>
</dbReference>
<dbReference type="SMART" id="SM00703">
    <property type="entry name" value="NRF"/>
    <property type="match status" value="1"/>
</dbReference>
<keyword evidence="1" id="KW-0472">Membrane</keyword>
<proteinExistence type="predicted"/>
<dbReference type="PANTHER" id="PTHR11161">
    <property type="entry name" value="O-ACYLTRANSFERASE"/>
    <property type="match status" value="1"/>
</dbReference>
<feature type="transmembrane region" description="Helical" evidence="1">
    <location>
        <begin position="283"/>
        <end position="306"/>
    </location>
</feature>
<reference evidence="4" key="1">
    <citation type="submission" date="2016-11" db="UniProtKB">
        <authorList>
            <consortium name="WormBaseParasite"/>
        </authorList>
    </citation>
    <scope>IDENTIFICATION</scope>
</reference>
<protein>
    <submittedName>
        <fullName evidence="4">NRF domain-containing protein</fullName>
    </submittedName>
</protein>
<dbReference type="InterPro" id="IPR052728">
    <property type="entry name" value="O2_lipid_transport_reg"/>
</dbReference>
<keyword evidence="1" id="KW-1133">Transmembrane helix</keyword>
<evidence type="ECO:0000313" key="3">
    <source>
        <dbReference type="Proteomes" id="UP000095283"/>
    </source>
</evidence>
<feature type="transmembrane region" description="Helical" evidence="1">
    <location>
        <begin position="403"/>
        <end position="424"/>
    </location>
</feature>
<name>A0A1I7WU94_HETBA</name>
<feature type="transmembrane region" description="Helical" evidence="1">
    <location>
        <begin position="431"/>
        <end position="452"/>
    </location>
</feature>
<dbReference type="InterPro" id="IPR006621">
    <property type="entry name" value="Nose-resist-to-fluoxetine_N"/>
</dbReference>
<organism evidence="3 4">
    <name type="scientific">Heterorhabditis bacteriophora</name>
    <name type="common">Entomopathogenic nematode worm</name>
    <dbReference type="NCBI Taxonomy" id="37862"/>
    <lineage>
        <taxon>Eukaryota</taxon>
        <taxon>Metazoa</taxon>
        <taxon>Ecdysozoa</taxon>
        <taxon>Nematoda</taxon>
        <taxon>Chromadorea</taxon>
        <taxon>Rhabditida</taxon>
        <taxon>Rhabditina</taxon>
        <taxon>Rhabditomorpha</taxon>
        <taxon>Strongyloidea</taxon>
        <taxon>Heterorhabditidae</taxon>
        <taxon>Heterorhabditis</taxon>
    </lineage>
</organism>
<dbReference type="AlphaFoldDB" id="A0A1I7WU94"/>
<sequence length="537" mass="61840">MIQGCTDHSFHNASAFLLTPTFLTNSYFLNFRICILTKVSNTFSWPESLSELTLSSISPRCKEDIETWKKALFLFTEAFSKIYVGKNTTPQLFKQLKDNYYSVKQLDAFGRPPSGFLDLTLMGFGSYKECREVDFESPYGTNYCYLSAELPFYNNTLPLKNAVCMPKSCTDQLINKRDFFLVGMNLNNNSCRSVLIFFSAWAILATIVDYVMESVYNRTYAKETNRSENSGTMTQEIWKWIIKLMFSVLRVFLSFSFWTNGAAIMNISPPKQGHLRSLDSIRFISMSWVVSGHTLIEFMLAVCYINQTEIINLLMRAQRTLMSNHPVFYRLTPPYILFLGFYVAFLPFLNGPWNISQGGLPLIQNTIQSCENTWWKNLLYINNYEPLTQCYAISWYLAVDTQLYVFAPIFLVALYFSSIVVVTFNETILGGILLSLMGIGSIVATYVIMYQYDLVATLFTLGGREEGLPPNATVEGHRKYCSQVNAFRFHLNNYIWLLGSCYRCRPSLCIRCEWLFKRNSCLEVGWVILSLHFIPFI</sequence>
<feature type="transmembrane region" description="Helical" evidence="1">
    <location>
        <begin position="240"/>
        <end position="263"/>
    </location>
</feature>
<feature type="transmembrane region" description="Helical" evidence="1">
    <location>
        <begin position="327"/>
        <end position="349"/>
    </location>
</feature>
<feature type="transmembrane region" description="Helical" evidence="1">
    <location>
        <begin position="194"/>
        <end position="212"/>
    </location>
</feature>
<evidence type="ECO:0000256" key="1">
    <source>
        <dbReference type="SAM" id="Phobius"/>
    </source>
</evidence>
<dbReference type="PANTHER" id="PTHR11161:SF0">
    <property type="entry name" value="O-ACYLTRANSFERASE LIKE PROTEIN"/>
    <property type="match status" value="1"/>
</dbReference>